<dbReference type="EMBL" id="CADCTO010000439">
    <property type="protein sequence ID" value="CAA9277519.1"/>
    <property type="molecule type" value="Genomic_DNA"/>
</dbReference>
<reference evidence="1" key="1">
    <citation type="submission" date="2020-02" db="EMBL/GenBank/DDBJ databases">
        <authorList>
            <person name="Meier V. D."/>
        </authorList>
    </citation>
    <scope>NUCLEOTIDE SEQUENCE</scope>
    <source>
        <strain evidence="1">AVDCRST_MAG63</strain>
    </source>
</reference>
<keyword evidence="1" id="KW-0456">Lyase</keyword>
<protein>
    <submittedName>
        <fullName evidence="1">Ornithine cyclodeaminase</fullName>
        <ecNumber evidence="1">4.3.1.12</ecNumber>
    </submittedName>
</protein>
<dbReference type="GO" id="GO:0005737">
    <property type="term" value="C:cytoplasm"/>
    <property type="evidence" value="ECO:0007669"/>
    <property type="project" value="TreeGrafter"/>
</dbReference>
<dbReference type="GO" id="GO:0008473">
    <property type="term" value="F:ornithine cyclodeaminase activity"/>
    <property type="evidence" value="ECO:0007669"/>
    <property type="project" value="UniProtKB-EC"/>
</dbReference>
<dbReference type="PANTHER" id="PTHR13812">
    <property type="entry name" value="KETIMINE REDUCTASE MU-CRYSTALLIN"/>
    <property type="match status" value="1"/>
</dbReference>
<gene>
    <name evidence="1" type="ORF">AVDCRST_MAG63-3326</name>
</gene>
<evidence type="ECO:0000313" key="1">
    <source>
        <dbReference type="EMBL" id="CAA9277519.1"/>
    </source>
</evidence>
<proteinExistence type="predicted"/>
<dbReference type="EC" id="4.3.1.12" evidence="1"/>
<dbReference type="AlphaFoldDB" id="A0A6J4JEF3"/>
<dbReference type="InterPro" id="IPR003462">
    <property type="entry name" value="ODC_Mu_crystall"/>
</dbReference>
<dbReference type="Pfam" id="PF02423">
    <property type="entry name" value="OCD_Mu_crystall"/>
    <property type="match status" value="1"/>
</dbReference>
<dbReference type="InterPro" id="IPR036291">
    <property type="entry name" value="NAD(P)-bd_dom_sf"/>
</dbReference>
<dbReference type="PANTHER" id="PTHR13812:SF19">
    <property type="entry name" value="KETIMINE REDUCTASE MU-CRYSTALLIN"/>
    <property type="match status" value="1"/>
</dbReference>
<organism evidence="1">
    <name type="scientific">uncultured Armatimonadetes bacterium</name>
    <dbReference type="NCBI Taxonomy" id="157466"/>
    <lineage>
        <taxon>Bacteria</taxon>
        <taxon>Bacillati</taxon>
        <taxon>Armatimonadota</taxon>
        <taxon>environmental samples</taxon>
    </lineage>
</organism>
<dbReference type="SUPFAM" id="SSF51735">
    <property type="entry name" value="NAD(P)-binding Rossmann-fold domains"/>
    <property type="match status" value="1"/>
</dbReference>
<dbReference type="Gene3D" id="3.40.50.720">
    <property type="entry name" value="NAD(P)-binding Rossmann-like Domain"/>
    <property type="match status" value="1"/>
</dbReference>
<accession>A0A6J4JEF3</accession>
<dbReference type="PIRSF" id="PIRSF001439">
    <property type="entry name" value="CryM"/>
    <property type="match status" value="1"/>
</dbReference>
<dbReference type="InterPro" id="IPR023401">
    <property type="entry name" value="ODC_N"/>
</dbReference>
<dbReference type="Gene3D" id="3.30.1780.10">
    <property type="entry name" value="ornithine cyclodeaminase, domain 1"/>
    <property type="match status" value="1"/>
</dbReference>
<name>A0A6J4JEF3_9BACT</name>
<sequence length="321" mass="34651">MPLLIREDEVAELLTMREAMTAVEAAFAHQARGAGSNHPRARLFVPRGVLHHMAASLPGFPQPGQGVMGTKTYTSFEGGTRFWVMLYSAENGDLLAMVEADRLGQMRTGAATGVAARHMARPEATVAALLGTGWQARSQVAALKEALPKLREIRAVGRDQARRIAFCREMTDELELPVTPAHSVEAATHNAQVLVCATTAREPILKGEWLAPGTFVAAVGANRVSAREIDEETVARADVVAVDDVAQARAEAAELIFAHEKRRFAWERARPLSDIVAGRAPGRENPEQITLFKSLGVALEDVAVAATVYQKARTRGVGSEF</sequence>